<reference evidence="4" key="1">
    <citation type="submission" date="2016-11" db="UniProtKB">
        <authorList>
            <consortium name="WormBaseParasite"/>
        </authorList>
    </citation>
    <scope>IDENTIFICATION</scope>
</reference>
<sequence>MDGDSLLCKGETVPSQATSAAPMDLRLALLLLAGFLALSAASKACLQTPCSAQNLYADYVFLVDSSRSMGRENFEAVKRFLESFAASVRIGTDVDRVQMQIITYSLEAAAHGTLQQGSNAAFLNKTIQALVLDNYGDRDMSKALQLEEATVTGPNGLRPGAKHVLVAIGADSFSGTLPESDGLLSKVRAKYDALLALGVGPSAVKNAVLDLEQFAGNDRDTMFVSSVDQLDYAMLWIQKNGCPKSHVITTTPAPTPKPTQAPSVTCQLSSLAYDIYLLVDSSLTLGTAEFQKVKDELVEFVRLYSVTQAGAQFGLTTVSVDAELFYTGFHQDQTKANFINKLLLLTQDGSDGQALKLAFQSVEHVYLAKASSGRPQLAIYLSANTAFDTAPFAYIQSLKSKYGLKTLAVRVGPSADLSALQKVAGGASCVFDATSASTPSMSAWLQESTCKKAFC</sequence>
<evidence type="ECO:0000256" key="1">
    <source>
        <dbReference type="SAM" id="SignalP"/>
    </source>
</evidence>
<feature type="domain" description="VWFA" evidence="2">
    <location>
        <begin position="58"/>
        <end position="237"/>
    </location>
</feature>
<evidence type="ECO:0000313" key="3">
    <source>
        <dbReference type="Proteomes" id="UP000095287"/>
    </source>
</evidence>
<protein>
    <submittedName>
        <fullName evidence="4">VWFA domain-containing protein</fullName>
    </submittedName>
</protein>
<dbReference type="SUPFAM" id="SSF53300">
    <property type="entry name" value="vWA-like"/>
    <property type="match status" value="2"/>
</dbReference>
<dbReference type="InterPro" id="IPR002035">
    <property type="entry name" value="VWF_A"/>
</dbReference>
<dbReference type="InterPro" id="IPR036465">
    <property type="entry name" value="vWFA_dom_sf"/>
</dbReference>
<name>A0A1I7XVY3_9BILA</name>
<keyword evidence="3" id="KW-1185">Reference proteome</keyword>
<dbReference type="Gene3D" id="3.40.50.410">
    <property type="entry name" value="von Willebrand factor, type A domain"/>
    <property type="match status" value="2"/>
</dbReference>
<dbReference type="CDD" id="cd01450">
    <property type="entry name" value="vWFA_subfamily_ECM"/>
    <property type="match status" value="2"/>
</dbReference>
<feature type="chain" id="PRO_5009311442" evidence="1">
    <location>
        <begin position="42"/>
        <end position="455"/>
    </location>
</feature>
<dbReference type="Pfam" id="PF00092">
    <property type="entry name" value="VWA"/>
    <property type="match status" value="2"/>
</dbReference>
<dbReference type="InterPro" id="IPR050525">
    <property type="entry name" value="ECM_Assembly_Org"/>
</dbReference>
<keyword evidence="1" id="KW-0732">Signal</keyword>
<dbReference type="PANTHER" id="PTHR24020">
    <property type="entry name" value="COLLAGEN ALPHA"/>
    <property type="match status" value="1"/>
</dbReference>
<dbReference type="PROSITE" id="PS50234">
    <property type="entry name" value="VWFA"/>
    <property type="match status" value="2"/>
</dbReference>
<dbReference type="Proteomes" id="UP000095287">
    <property type="component" value="Unplaced"/>
</dbReference>
<accession>A0A1I7XVY3</accession>
<organism evidence="3 4">
    <name type="scientific">Steinernema glaseri</name>
    <dbReference type="NCBI Taxonomy" id="37863"/>
    <lineage>
        <taxon>Eukaryota</taxon>
        <taxon>Metazoa</taxon>
        <taxon>Ecdysozoa</taxon>
        <taxon>Nematoda</taxon>
        <taxon>Chromadorea</taxon>
        <taxon>Rhabditida</taxon>
        <taxon>Tylenchina</taxon>
        <taxon>Panagrolaimomorpha</taxon>
        <taxon>Strongyloidoidea</taxon>
        <taxon>Steinernematidae</taxon>
        <taxon>Steinernema</taxon>
    </lineage>
</organism>
<dbReference type="AlphaFoldDB" id="A0A1I7XVY3"/>
<feature type="signal peptide" evidence="1">
    <location>
        <begin position="1"/>
        <end position="41"/>
    </location>
</feature>
<dbReference type="SMART" id="SM00327">
    <property type="entry name" value="VWA"/>
    <property type="match status" value="2"/>
</dbReference>
<evidence type="ECO:0000313" key="4">
    <source>
        <dbReference type="WBParaSite" id="L893_g10005.t1"/>
    </source>
</evidence>
<dbReference type="PANTHER" id="PTHR24020:SF20">
    <property type="entry name" value="PH DOMAIN-CONTAINING PROTEIN"/>
    <property type="match status" value="1"/>
</dbReference>
<proteinExistence type="predicted"/>
<evidence type="ECO:0000259" key="2">
    <source>
        <dbReference type="PROSITE" id="PS50234"/>
    </source>
</evidence>
<dbReference type="WBParaSite" id="L893_g10005.t1">
    <property type="protein sequence ID" value="L893_g10005.t1"/>
    <property type="gene ID" value="L893_g10005"/>
</dbReference>
<feature type="domain" description="VWFA" evidence="2">
    <location>
        <begin position="274"/>
        <end position="449"/>
    </location>
</feature>